<protein>
    <submittedName>
        <fullName evidence="9">FAD-dependent oxidoreductase</fullName>
    </submittedName>
</protein>
<keyword evidence="6" id="KW-0676">Redox-active center</keyword>
<proteinExistence type="inferred from homology"/>
<name>A0ABW1JF85_9ACTN</name>
<evidence type="ECO:0000256" key="4">
    <source>
        <dbReference type="ARBA" id="ARBA00022827"/>
    </source>
</evidence>
<feature type="domain" description="Pyridine nucleotide-disulphide oxidoreductase dimerisation" evidence="7">
    <location>
        <begin position="342"/>
        <end position="438"/>
    </location>
</feature>
<evidence type="ECO:0000313" key="9">
    <source>
        <dbReference type="EMBL" id="MFC6007600.1"/>
    </source>
</evidence>
<dbReference type="Pfam" id="PF02852">
    <property type="entry name" value="Pyr_redox_dim"/>
    <property type="match status" value="1"/>
</dbReference>
<accession>A0ABW1JF85</accession>
<dbReference type="RefSeq" id="WP_345715721.1">
    <property type="nucleotide sequence ID" value="NZ_BAABFP010000002.1"/>
</dbReference>
<dbReference type="PRINTS" id="PR00368">
    <property type="entry name" value="FADPNR"/>
</dbReference>
<gene>
    <name evidence="9" type="ORF">ACFQDO_10715</name>
</gene>
<evidence type="ECO:0000259" key="7">
    <source>
        <dbReference type="Pfam" id="PF02852"/>
    </source>
</evidence>
<keyword evidence="4" id="KW-0274">FAD</keyword>
<comment type="similarity">
    <text evidence="2">Belongs to the class-III pyridine nucleotide-disulfide oxidoreductase family.</text>
</comment>
<evidence type="ECO:0000256" key="1">
    <source>
        <dbReference type="ARBA" id="ARBA00001974"/>
    </source>
</evidence>
<keyword evidence="3" id="KW-0285">Flavoprotein</keyword>
<comment type="cofactor">
    <cofactor evidence="1">
        <name>FAD</name>
        <dbReference type="ChEBI" id="CHEBI:57692"/>
    </cofactor>
</comment>
<dbReference type="InterPro" id="IPR036188">
    <property type="entry name" value="FAD/NAD-bd_sf"/>
</dbReference>
<dbReference type="Pfam" id="PF07992">
    <property type="entry name" value="Pyr_redox_2"/>
    <property type="match status" value="1"/>
</dbReference>
<keyword evidence="10" id="KW-1185">Reference proteome</keyword>
<evidence type="ECO:0000313" key="10">
    <source>
        <dbReference type="Proteomes" id="UP001596189"/>
    </source>
</evidence>
<evidence type="ECO:0000259" key="8">
    <source>
        <dbReference type="Pfam" id="PF07992"/>
    </source>
</evidence>
<dbReference type="InterPro" id="IPR050260">
    <property type="entry name" value="FAD-bd_OxRdtase"/>
</dbReference>
<dbReference type="EMBL" id="JBHSRD010000004">
    <property type="protein sequence ID" value="MFC6007600.1"/>
    <property type="molecule type" value="Genomic_DNA"/>
</dbReference>
<dbReference type="SUPFAM" id="SSF55424">
    <property type="entry name" value="FAD/NAD-linked reductases, dimerisation (C-terminal) domain"/>
    <property type="match status" value="1"/>
</dbReference>
<dbReference type="Proteomes" id="UP001596189">
    <property type="component" value="Unassembled WGS sequence"/>
</dbReference>
<evidence type="ECO:0000256" key="5">
    <source>
        <dbReference type="ARBA" id="ARBA00023002"/>
    </source>
</evidence>
<dbReference type="SUPFAM" id="SSF51905">
    <property type="entry name" value="FAD/NAD(P)-binding domain"/>
    <property type="match status" value="2"/>
</dbReference>
<evidence type="ECO:0000256" key="6">
    <source>
        <dbReference type="ARBA" id="ARBA00023284"/>
    </source>
</evidence>
<dbReference type="InterPro" id="IPR004099">
    <property type="entry name" value="Pyr_nucl-diS_OxRdtase_dimer"/>
</dbReference>
<evidence type="ECO:0000256" key="2">
    <source>
        <dbReference type="ARBA" id="ARBA00009130"/>
    </source>
</evidence>
<dbReference type="InterPro" id="IPR023753">
    <property type="entry name" value="FAD/NAD-binding_dom"/>
</dbReference>
<sequence length="453" mass="47019">MTRRLVVIGADAAGMSAASQALRVAAKRGQELEVIALESTDHVSYSQCGIPYWVAGDVESADALVARTADQHRANGIDLRLGSTVTELDLDARAVVVRTDAGSERVGFDELMIGTGAEPIVPDWARGVPAVMQLKTLDDGTAWRRLLAATDGKAPERVLVVGGGFIGVEAAESFAKRGVRTLLVTRSDEPMAHSLDPAMGALVRRGLEDLGVEVVTGVEVSGLEQRDGGISAACVSGVEHQADAVALAIGVRPRVALARAAGLPLGEHDGLVPDDTQRVADGVWAAGDCCEVWDRVLEQHWYTPLGTHANKAGKVAGTNIGGGSARFAGSVGTAITRAGAAEVARTGVLASWARERGWDVDEVSVESTTAAGYMPEADPITVRVVGERGTGRLLGGQIVGGRGAGKRIDVLAMALWSGLTAADVAEADLAYCPPFSPTWDPVAIACKKLAATL</sequence>
<reference evidence="10" key="1">
    <citation type="journal article" date="2019" name="Int. J. Syst. Evol. Microbiol.">
        <title>The Global Catalogue of Microorganisms (GCM) 10K type strain sequencing project: providing services to taxonomists for standard genome sequencing and annotation.</title>
        <authorList>
            <consortium name="The Broad Institute Genomics Platform"/>
            <consortium name="The Broad Institute Genome Sequencing Center for Infectious Disease"/>
            <person name="Wu L."/>
            <person name="Ma J."/>
        </authorList>
    </citation>
    <scope>NUCLEOTIDE SEQUENCE [LARGE SCALE GENOMIC DNA]</scope>
    <source>
        <strain evidence="10">KACC 14249</strain>
    </source>
</reference>
<feature type="domain" description="FAD/NAD(P)-binding" evidence="8">
    <location>
        <begin position="4"/>
        <end position="294"/>
    </location>
</feature>
<dbReference type="PANTHER" id="PTHR43429:SF1">
    <property type="entry name" value="NAD(P)H SULFUR OXIDOREDUCTASE (COA-DEPENDENT)"/>
    <property type="match status" value="1"/>
</dbReference>
<keyword evidence="5" id="KW-0560">Oxidoreductase</keyword>
<comment type="caution">
    <text evidence="9">The sequence shown here is derived from an EMBL/GenBank/DDBJ whole genome shotgun (WGS) entry which is preliminary data.</text>
</comment>
<organism evidence="9 10">
    <name type="scientific">Angustibacter luteus</name>
    <dbReference type="NCBI Taxonomy" id="658456"/>
    <lineage>
        <taxon>Bacteria</taxon>
        <taxon>Bacillati</taxon>
        <taxon>Actinomycetota</taxon>
        <taxon>Actinomycetes</taxon>
        <taxon>Kineosporiales</taxon>
        <taxon>Kineosporiaceae</taxon>
    </lineage>
</organism>
<dbReference type="PRINTS" id="PR00411">
    <property type="entry name" value="PNDRDTASEI"/>
</dbReference>
<evidence type="ECO:0000256" key="3">
    <source>
        <dbReference type="ARBA" id="ARBA00022630"/>
    </source>
</evidence>
<dbReference type="InterPro" id="IPR016156">
    <property type="entry name" value="FAD/NAD-linked_Rdtase_dimer_sf"/>
</dbReference>
<dbReference type="PANTHER" id="PTHR43429">
    <property type="entry name" value="PYRIDINE NUCLEOTIDE-DISULFIDE OXIDOREDUCTASE DOMAIN-CONTAINING"/>
    <property type="match status" value="1"/>
</dbReference>
<dbReference type="Gene3D" id="3.50.50.60">
    <property type="entry name" value="FAD/NAD(P)-binding domain"/>
    <property type="match status" value="2"/>
</dbReference>